<evidence type="ECO:0000313" key="2">
    <source>
        <dbReference type="EMBL" id="MCI67999.1"/>
    </source>
</evidence>
<keyword evidence="3" id="KW-1185">Reference proteome</keyword>
<dbReference type="EMBL" id="LXQA010728458">
    <property type="protein sequence ID" value="MCI67999.1"/>
    <property type="molecule type" value="Genomic_DNA"/>
</dbReference>
<accession>A0A392U3J3</accession>
<feature type="region of interest" description="Disordered" evidence="1">
    <location>
        <begin position="1"/>
        <end position="23"/>
    </location>
</feature>
<organism evidence="2 3">
    <name type="scientific">Trifolium medium</name>
    <dbReference type="NCBI Taxonomy" id="97028"/>
    <lineage>
        <taxon>Eukaryota</taxon>
        <taxon>Viridiplantae</taxon>
        <taxon>Streptophyta</taxon>
        <taxon>Embryophyta</taxon>
        <taxon>Tracheophyta</taxon>
        <taxon>Spermatophyta</taxon>
        <taxon>Magnoliopsida</taxon>
        <taxon>eudicotyledons</taxon>
        <taxon>Gunneridae</taxon>
        <taxon>Pentapetalae</taxon>
        <taxon>rosids</taxon>
        <taxon>fabids</taxon>
        <taxon>Fabales</taxon>
        <taxon>Fabaceae</taxon>
        <taxon>Papilionoideae</taxon>
        <taxon>50 kb inversion clade</taxon>
        <taxon>NPAAA clade</taxon>
        <taxon>Hologalegina</taxon>
        <taxon>IRL clade</taxon>
        <taxon>Trifolieae</taxon>
        <taxon>Trifolium</taxon>
    </lineage>
</organism>
<evidence type="ECO:0000313" key="3">
    <source>
        <dbReference type="Proteomes" id="UP000265520"/>
    </source>
</evidence>
<feature type="non-terminal residue" evidence="2">
    <location>
        <position position="37"/>
    </location>
</feature>
<name>A0A392U3J3_9FABA</name>
<sequence length="37" mass="3944">MATDDFVNGVGGGVKDHYGEDSATEDQLITPWNFSVA</sequence>
<dbReference type="Proteomes" id="UP000265520">
    <property type="component" value="Unassembled WGS sequence"/>
</dbReference>
<dbReference type="AlphaFoldDB" id="A0A392U3J3"/>
<protein>
    <submittedName>
        <fullName evidence="2">NADP-dependent malic enzyme-like</fullName>
    </submittedName>
</protein>
<proteinExistence type="predicted"/>
<comment type="caution">
    <text evidence="2">The sequence shown here is derived from an EMBL/GenBank/DDBJ whole genome shotgun (WGS) entry which is preliminary data.</text>
</comment>
<evidence type="ECO:0000256" key="1">
    <source>
        <dbReference type="SAM" id="MobiDB-lite"/>
    </source>
</evidence>
<reference evidence="2 3" key="1">
    <citation type="journal article" date="2018" name="Front. Plant Sci.">
        <title>Red Clover (Trifolium pratense) and Zigzag Clover (T. medium) - A Picture of Genomic Similarities and Differences.</title>
        <authorList>
            <person name="Dluhosova J."/>
            <person name="Istvanek J."/>
            <person name="Nedelnik J."/>
            <person name="Repkova J."/>
        </authorList>
    </citation>
    <scope>NUCLEOTIDE SEQUENCE [LARGE SCALE GENOMIC DNA]</scope>
    <source>
        <strain evidence="3">cv. 10/8</strain>
        <tissue evidence="2">Leaf</tissue>
    </source>
</reference>